<accession>J3M0B1</accession>
<protein>
    <submittedName>
        <fullName evidence="1">Uncharacterized protein</fullName>
    </submittedName>
</protein>
<reference evidence="1" key="2">
    <citation type="submission" date="2013-04" db="UniProtKB">
        <authorList>
            <consortium name="EnsemblPlants"/>
        </authorList>
    </citation>
    <scope>IDENTIFICATION</scope>
</reference>
<dbReference type="Proteomes" id="UP000006038">
    <property type="component" value="Chromosome 4"/>
</dbReference>
<name>J3M0B1_ORYBR</name>
<organism evidence="1">
    <name type="scientific">Oryza brachyantha</name>
    <name type="common">malo sina</name>
    <dbReference type="NCBI Taxonomy" id="4533"/>
    <lineage>
        <taxon>Eukaryota</taxon>
        <taxon>Viridiplantae</taxon>
        <taxon>Streptophyta</taxon>
        <taxon>Embryophyta</taxon>
        <taxon>Tracheophyta</taxon>
        <taxon>Spermatophyta</taxon>
        <taxon>Magnoliopsida</taxon>
        <taxon>Liliopsida</taxon>
        <taxon>Poales</taxon>
        <taxon>Poaceae</taxon>
        <taxon>BOP clade</taxon>
        <taxon>Oryzoideae</taxon>
        <taxon>Oryzeae</taxon>
        <taxon>Oryzinae</taxon>
        <taxon>Oryza</taxon>
    </lineage>
</organism>
<proteinExistence type="predicted"/>
<sequence length="95" mass="11249">MNKIFIYVFSDLKDNAKKINYDKNTPNLKLKILNRDKLWDWTKVMVHRVFSLSINTSIKLYCDTCLINRQQLKICWEDAKLIDNSSKHVGKMLVS</sequence>
<dbReference type="EnsemblPlants" id="OB04G28360.1">
    <property type="protein sequence ID" value="OB04G28360.1"/>
    <property type="gene ID" value="OB04G28360"/>
</dbReference>
<dbReference type="Gramene" id="OB04G28360.1">
    <property type="protein sequence ID" value="OB04G28360.1"/>
    <property type="gene ID" value="OB04G28360"/>
</dbReference>
<keyword evidence="2" id="KW-1185">Reference proteome</keyword>
<evidence type="ECO:0000313" key="1">
    <source>
        <dbReference type="EnsemblPlants" id="OB04G28360.1"/>
    </source>
</evidence>
<reference evidence="1" key="1">
    <citation type="journal article" date="2013" name="Nat. Commun.">
        <title>Whole-genome sequencing of Oryza brachyantha reveals mechanisms underlying Oryza genome evolution.</title>
        <authorList>
            <person name="Chen J."/>
            <person name="Huang Q."/>
            <person name="Gao D."/>
            <person name="Wang J."/>
            <person name="Lang Y."/>
            <person name="Liu T."/>
            <person name="Li B."/>
            <person name="Bai Z."/>
            <person name="Luis Goicoechea J."/>
            <person name="Liang C."/>
            <person name="Chen C."/>
            <person name="Zhang W."/>
            <person name="Sun S."/>
            <person name="Liao Y."/>
            <person name="Zhang X."/>
            <person name="Yang L."/>
            <person name="Song C."/>
            <person name="Wang M."/>
            <person name="Shi J."/>
            <person name="Liu G."/>
            <person name="Liu J."/>
            <person name="Zhou H."/>
            <person name="Zhou W."/>
            <person name="Yu Q."/>
            <person name="An N."/>
            <person name="Chen Y."/>
            <person name="Cai Q."/>
            <person name="Wang B."/>
            <person name="Liu B."/>
            <person name="Min J."/>
            <person name="Huang Y."/>
            <person name="Wu H."/>
            <person name="Li Z."/>
            <person name="Zhang Y."/>
            <person name="Yin Y."/>
            <person name="Song W."/>
            <person name="Jiang J."/>
            <person name="Jackson S.A."/>
            <person name="Wing R.A."/>
            <person name="Wang J."/>
            <person name="Chen M."/>
        </authorList>
    </citation>
    <scope>NUCLEOTIDE SEQUENCE [LARGE SCALE GENOMIC DNA]</scope>
    <source>
        <strain evidence="1">cv. IRGC 101232</strain>
    </source>
</reference>
<evidence type="ECO:0000313" key="2">
    <source>
        <dbReference type="Proteomes" id="UP000006038"/>
    </source>
</evidence>
<dbReference type="AlphaFoldDB" id="J3M0B1"/>
<dbReference type="HOGENOM" id="CLU_2376214_0_0_1"/>